<dbReference type="EC" id="2.3.2.31" evidence="4"/>
<evidence type="ECO:0000313" key="15">
    <source>
        <dbReference type="EMBL" id="PNF32672.1"/>
    </source>
</evidence>
<evidence type="ECO:0000259" key="13">
    <source>
        <dbReference type="PROSITE" id="PS50089"/>
    </source>
</evidence>
<dbReference type="FunFam" id="3.30.40.10:FF:000019">
    <property type="entry name" value="RBR-type E3 ubiquitin transferase"/>
    <property type="match status" value="1"/>
</dbReference>
<dbReference type="InterPro" id="IPR031127">
    <property type="entry name" value="E3_UB_ligase_RBR"/>
</dbReference>
<keyword evidence="16" id="KW-1185">Reference proteome</keyword>
<evidence type="ECO:0000256" key="11">
    <source>
        <dbReference type="PROSITE-ProRule" id="PRU00175"/>
    </source>
</evidence>
<dbReference type="Pfam" id="PF19422">
    <property type="entry name" value="Ariadne"/>
    <property type="match status" value="1"/>
</dbReference>
<dbReference type="PANTHER" id="PTHR11685">
    <property type="entry name" value="RBR FAMILY RING FINGER AND IBR DOMAIN-CONTAINING"/>
    <property type="match status" value="1"/>
</dbReference>
<reference evidence="15 16" key="1">
    <citation type="submission" date="2017-12" db="EMBL/GenBank/DDBJ databases">
        <title>Hemimetabolous genomes reveal molecular basis of termite eusociality.</title>
        <authorList>
            <person name="Harrison M.C."/>
            <person name="Jongepier E."/>
            <person name="Robertson H.M."/>
            <person name="Arning N."/>
            <person name="Bitard-Feildel T."/>
            <person name="Chao H."/>
            <person name="Childers C.P."/>
            <person name="Dinh H."/>
            <person name="Doddapaneni H."/>
            <person name="Dugan S."/>
            <person name="Gowin J."/>
            <person name="Greiner C."/>
            <person name="Han Y."/>
            <person name="Hu H."/>
            <person name="Hughes D.S.T."/>
            <person name="Huylmans A.-K."/>
            <person name="Kemena C."/>
            <person name="Kremer L.P.M."/>
            <person name="Lee S.L."/>
            <person name="Lopez-Ezquerra A."/>
            <person name="Mallet L."/>
            <person name="Monroy-Kuhn J.M."/>
            <person name="Moser A."/>
            <person name="Murali S.C."/>
            <person name="Muzny D.M."/>
            <person name="Otani S."/>
            <person name="Piulachs M.-D."/>
            <person name="Poelchau M."/>
            <person name="Qu J."/>
            <person name="Schaub F."/>
            <person name="Wada-Katsumata A."/>
            <person name="Worley K.C."/>
            <person name="Xie Q."/>
            <person name="Ylla G."/>
            <person name="Poulsen M."/>
            <person name="Gibbs R.A."/>
            <person name="Schal C."/>
            <person name="Richards S."/>
            <person name="Belles X."/>
            <person name="Korb J."/>
            <person name="Bornberg-Bauer E."/>
        </authorList>
    </citation>
    <scope>NUCLEOTIDE SEQUENCE [LARGE SCALE GENOMIC DNA]</scope>
    <source>
        <tissue evidence="15">Whole body</tissue>
    </source>
</reference>
<dbReference type="GO" id="GO:0016567">
    <property type="term" value="P:protein ubiquitination"/>
    <property type="evidence" value="ECO:0007669"/>
    <property type="project" value="InterPro"/>
</dbReference>
<dbReference type="SUPFAM" id="SSF57850">
    <property type="entry name" value="RING/U-box"/>
    <property type="match status" value="3"/>
</dbReference>
<evidence type="ECO:0000313" key="16">
    <source>
        <dbReference type="Proteomes" id="UP000235965"/>
    </source>
</evidence>
<evidence type="ECO:0000256" key="10">
    <source>
        <dbReference type="ARBA" id="ARBA00022833"/>
    </source>
</evidence>
<evidence type="ECO:0000256" key="3">
    <source>
        <dbReference type="ARBA" id="ARBA00005884"/>
    </source>
</evidence>
<dbReference type="Gene3D" id="1.20.120.1750">
    <property type="match status" value="1"/>
</dbReference>
<feature type="domain" description="RING-type" evidence="13">
    <location>
        <begin position="144"/>
        <end position="192"/>
    </location>
</feature>
<dbReference type="InParanoid" id="A0A2J7QVS4"/>
<feature type="region of interest" description="Disordered" evidence="12">
    <location>
        <begin position="1"/>
        <end position="47"/>
    </location>
</feature>
<feature type="compositionally biased region" description="Acidic residues" evidence="12">
    <location>
        <begin position="24"/>
        <end position="34"/>
    </location>
</feature>
<proteinExistence type="inferred from homology"/>
<protein>
    <recommendedName>
        <fullName evidence="4">RBR-type E3 ubiquitin transferase</fullName>
        <ecNumber evidence="4">2.3.2.31</ecNumber>
    </recommendedName>
</protein>
<comment type="caution">
    <text evidence="15">The sequence shown here is derived from an EMBL/GenBank/DDBJ whole genome shotgun (WGS) entry which is preliminary data.</text>
</comment>
<dbReference type="CDD" id="cd20343">
    <property type="entry name" value="BRcat_RBR_HHARI-like"/>
    <property type="match status" value="1"/>
</dbReference>
<keyword evidence="10" id="KW-0862">Zinc</keyword>
<evidence type="ECO:0000256" key="4">
    <source>
        <dbReference type="ARBA" id="ARBA00012251"/>
    </source>
</evidence>
<dbReference type="Pfam" id="PF22605">
    <property type="entry name" value="IBR_2"/>
    <property type="match status" value="1"/>
</dbReference>
<dbReference type="InterPro" id="IPR048962">
    <property type="entry name" value="ARIH1-like_UBL"/>
</dbReference>
<evidence type="ECO:0000256" key="12">
    <source>
        <dbReference type="SAM" id="MobiDB-lite"/>
    </source>
</evidence>
<dbReference type="InterPro" id="IPR002867">
    <property type="entry name" value="IBR_dom"/>
</dbReference>
<dbReference type="Proteomes" id="UP000235965">
    <property type="component" value="Unassembled WGS sequence"/>
</dbReference>
<dbReference type="Gene3D" id="3.30.40.10">
    <property type="entry name" value="Zinc/RING finger domain, C3HC4 (zinc finger)"/>
    <property type="match status" value="1"/>
</dbReference>
<keyword evidence="8 11" id="KW-0863">Zinc-finger</keyword>
<gene>
    <name evidence="15" type="primary">arih1l_1</name>
    <name evidence="15" type="ORF">B7P43_G13134</name>
</gene>
<dbReference type="InterPro" id="IPR044066">
    <property type="entry name" value="TRIAD_supradom"/>
</dbReference>
<dbReference type="InterPro" id="IPR045840">
    <property type="entry name" value="Ariadne"/>
</dbReference>
<comment type="pathway">
    <text evidence="2">Protein modification; protein ubiquitination.</text>
</comment>
<dbReference type="InterPro" id="IPR013083">
    <property type="entry name" value="Znf_RING/FYVE/PHD"/>
</dbReference>
<keyword evidence="5" id="KW-0808">Transferase</keyword>
<dbReference type="Pfam" id="PF21235">
    <property type="entry name" value="UBA_ARI1"/>
    <property type="match status" value="1"/>
</dbReference>
<evidence type="ECO:0000256" key="8">
    <source>
        <dbReference type="ARBA" id="ARBA00022771"/>
    </source>
</evidence>
<dbReference type="InterPro" id="IPR027370">
    <property type="entry name" value="Znf-RING_euk"/>
</dbReference>
<dbReference type="InterPro" id="IPR001841">
    <property type="entry name" value="Znf_RING"/>
</dbReference>
<dbReference type="GO" id="GO:0008270">
    <property type="term" value="F:zinc ion binding"/>
    <property type="evidence" value="ECO:0007669"/>
    <property type="project" value="UniProtKB-KW"/>
</dbReference>
<dbReference type="FunFam" id="1.20.120.1750:FF:000002">
    <property type="entry name" value="RBR-type E3 ubiquitin transferase"/>
    <property type="match status" value="1"/>
</dbReference>
<sequence length="511" mass="59579">MDSEEETFYDEFDSGNESRRADDAYDDDDDDVLVEAESSNSTKRQTEMDEYPFEVLSTDEIVDRMVDSIRQVNIIMDIPETTARILLSHFKWDKEMLMDSFYGGDQDKLFAEAHLINPFRKPAVVNGPEITSPRSTSDADTEECEICFMVVPSPMMTGLECGHRFCTQCLVQHLTTKIMDQGIGQSISCAAHGCDILVDDATVMRLIRDSKVKLRYQRLITNNFVACSRLLRWCPSPGCNNAIKVHFMESRPVTCKCSHTFCIGCGENCHEPIKCDLLRKWTRSYNGIQSFNWISINTKDCPKCNAPIQKIDGCNFIVCRNIHCDAEFCWECLRLTNSHFHCSDRPKNVQKEAEKANAEKEAKYVRDQKLFYSSRYMNHKQSLKFEEELYDYVERKMKELQPHDVPWCDVNFLKETVDILLQCRQTLIYTYVFAYYARKNNQFLIFEENQRDLEIATKILLGYLKRDITPENVADIGTKLSDKCIYCDKRRKVLVEHVHEGYEKNWWEFTE</sequence>
<dbReference type="InterPro" id="IPR017907">
    <property type="entry name" value="Znf_RING_CS"/>
</dbReference>
<keyword evidence="6" id="KW-0479">Metal-binding</keyword>
<evidence type="ECO:0000256" key="2">
    <source>
        <dbReference type="ARBA" id="ARBA00004906"/>
    </source>
</evidence>
<feature type="domain" description="RING-type" evidence="14">
    <location>
        <begin position="140"/>
        <end position="356"/>
    </location>
</feature>
<dbReference type="Pfam" id="PF13445">
    <property type="entry name" value="zf-RING_UBOX"/>
    <property type="match status" value="1"/>
</dbReference>
<dbReference type="EMBL" id="NEVH01009772">
    <property type="protein sequence ID" value="PNF32672.1"/>
    <property type="molecule type" value="Genomic_DNA"/>
</dbReference>
<dbReference type="Pfam" id="PF01485">
    <property type="entry name" value="IBR"/>
    <property type="match status" value="1"/>
</dbReference>
<feature type="compositionally biased region" description="Acidic residues" evidence="12">
    <location>
        <begin position="1"/>
        <end position="14"/>
    </location>
</feature>
<comment type="catalytic activity">
    <reaction evidence="1">
        <text>[E2 ubiquitin-conjugating enzyme]-S-ubiquitinyl-L-cysteine + [acceptor protein]-L-lysine = [E2 ubiquitin-conjugating enzyme]-L-cysteine + [acceptor protein]-N(6)-ubiquitinyl-L-lysine.</text>
        <dbReference type="EC" id="2.3.2.31"/>
    </reaction>
</comment>
<dbReference type="PROSITE" id="PS50089">
    <property type="entry name" value="ZF_RING_2"/>
    <property type="match status" value="1"/>
</dbReference>
<dbReference type="SMART" id="SM00184">
    <property type="entry name" value="RING"/>
    <property type="match status" value="2"/>
</dbReference>
<name>A0A2J7QVS4_9NEOP</name>
<evidence type="ECO:0000256" key="7">
    <source>
        <dbReference type="ARBA" id="ARBA00022737"/>
    </source>
</evidence>
<dbReference type="CDD" id="cd16626">
    <property type="entry name" value="RING-HC_RBR_HHARI"/>
    <property type="match status" value="1"/>
</dbReference>
<comment type="similarity">
    <text evidence="3">Belongs to the RBR family. Ariadne subfamily.</text>
</comment>
<evidence type="ECO:0000259" key="14">
    <source>
        <dbReference type="PROSITE" id="PS51873"/>
    </source>
</evidence>
<keyword evidence="7" id="KW-0677">Repeat</keyword>
<dbReference type="PROSITE" id="PS51873">
    <property type="entry name" value="TRIAD"/>
    <property type="match status" value="1"/>
</dbReference>
<dbReference type="InterPro" id="IPR054694">
    <property type="entry name" value="Parkin-like_IBR"/>
</dbReference>
<keyword evidence="9" id="KW-0833">Ubl conjugation pathway</keyword>
<organism evidence="15 16">
    <name type="scientific">Cryptotermes secundus</name>
    <dbReference type="NCBI Taxonomy" id="105785"/>
    <lineage>
        <taxon>Eukaryota</taxon>
        <taxon>Metazoa</taxon>
        <taxon>Ecdysozoa</taxon>
        <taxon>Arthropoda</taxon>
        <taxon>Hexapoda</taxon>
        <taxon>Insecta</taxon>
        <taxon>Pterygota</taxon>
        <taxon>Neoptera</taxon>
        <taxon>Polyneoptera</taxon>
        <taxon>Dictyoptera</taxon>
        <taxon>Blattodea</taxon>
        <taxon>Blattoidea</taxon>
        <taxon>Termitoidae</taxon>
        <taxon>Kalotermitidae</taxon>
        <taxon>Cryptotermitinae</taxon>
        <taxon>Cryptotermes</taxon>
    </lineage>
</organism>
<evidence type="ECO:0000256" key="6">
    <source>
        <dbReference type="ARBA" id="ARBA00022723"/>
    </source>
</evidence>
<dbReference type="STRING" id="105785.A0A2J7QVS4"/>
<accession>A0A2J7QVS4</accession>
<dbReference type="AlphaFoldDB" id="A0A2J7QVS4"/>
<dbReference type="GO" id="GO:0061630">
    <property type="term" value="F:ubiquitin protein ligase activity"/>
    <property type="evidence" value="ECO:0007669"/>
    <property type="project" value="UniProtKB-EC"/>
</dbReference>
<dbReference type="PROSITE" id="PS00518">
    <property type="entry name" value="ZF_RING_1"/>
    <property type="match status" value="1"/>
</dbReference>
<dbReference type="OrthoDB" id="10009520at2759"/>
<evidence type="ECO:0000256" key="5">
    <source>
        <dbReference type="ARBA" id="ARBA00022679"/>
    </source>
</evidence>
<evidence type="ECO:0000256" key="1">
    <source>
        <dbReference type="ARBA" id="ARBA00001798"/>
    </source>
</evidence>
<evidence type="ECO:0000256" key="9">
    <source>
        <dbReference type="ARBA" id="ARBA00022786"/>
    </source>
</evidence>
<dbReference type="SMART" id="SM00647">
    <property type="entry name" value="IBR"/>
    <property type="match status" value="2"/>
</dbReference>